<dbReference type="AlphaFoldDB" id="A0A0F3L199"/>
<gene>
    <name evidence="1" type="ORF">VI08_00415</name>
</gene>
<dbReference type="Proteomes" id="UP000033651">
    <property type="component" value="Unassembled WGS sequence"/>
</dbReference>
<proteinExistence type="predicted"/>
<dbReference type="Pfam" id="PF14119">
    <property type="entry name" value="DUF4288"/>
    <property type="match status" value="1"/>
</dbReference>
<dbReference type="EMBL" id="JZRB01000001">
    <property type="protein sequence ID" value="KJV37315.1"/>
    <property type="molecule type" value="Genomic_DNA"/>
</dbReference>
<sequence>MRDAHLSPDERYAAKLVFQMRFDDDVTGGFRTVEERIVLIHAPSGEAAYQAAQKRGRLGRSTYLNDAGHRVHIEYVGVVDLMHLGPEVEDDEVWYDIRRMKDPMARKADLIPRKSELSAIRLERERRIQIIHPR</sequence>
<keyword evidence="2" id="KW-1185">Reference proteome</keyword>
<dbReference type="PATRIC" id="fig|345309.4.peg.87"/>
<dbReference type="InterPro" id="IPR025630">
    <property type="entry name" value="DUF4288"/>
</dbReference>
<reference evidence="1 2" key="1">
    <citation type="submission" date="2015-03" db="EMBL/GenBank/DDBJ databases">
        <title>Draft genome sequence of Luteibacter yeojuensis strain SU11.</title>
        <authorList>
            <person name="Sulaiman J."/>
            <person name="Priya K."/>
            <person name="Chan K.-G."/>
        </authorList>
    </citation>
    <scope>NUCLEOTIDE SEQUENCE [LARGE SCALE GENOMIC DNA]</scope>
    <source>
        <strain evidence="1 2">SU11</strain>
    </source>
</reference>
<evidence type="ECO:0000313" key="1">
    <source>
        <dbReference type="EMBL" id="KJV37315.1"/>
    </source>
</evidence>
<evidence type="ECO:0000313" key="2">
    <source>
        <dbReference type="Proteomes" id="UP000033651"/>
    </source>
</evidence>
<accession>A0A0F3L199</accession>
<dbReference type="RefSeq" id="WP_045827553.1">
    <property type="nucleotide sequence ID" value="NZ_JZRB01000001.1"/>
</dbReference>
<comment type="caution">
    <text evidence="1">The sequence shown here is derived from an EMBL/GenBank/DDBJ whole genome shotgun (WGS) entry which is preliminary data.</text>
</comment>
<name>A0A0F3L199_9GAMM</name>
<organism evidence="1 2">
    <name type="scientific">Luteibacter yeojuensis</name>
    <dbReference type="NCBI Taxonomy" id="345309"/>
    <lineage>
        <taxon>Bacteria</taxon>
        <taxon>Pseudomonadati</taxon>
        <taxon>Pseudomonadota</taxon>
        <taxon>Gammaproteobacteria</taxon>
        <taxon>Lysobacterales</taxon>
        <taxon>Rhodanobacteraceae</taxon>
        <taxon>Luteibacter</taxon>
    </lineage>
</organism>
<protein>
    <submittedName>
        <fullName evidence="1">Uncharacterized protein</fullName>
    </submittedName>
</protein>